<dbReference type="AlphaFoldDB" id="A0A0A9ANG7"/>
<accession>A0A0A9ANG7</accession>
<reference evidence="1" key="2">
    <citation type="journal article" date="2015" name="Data Brief">
        <title>Shoot transcriptome of the giant reed, Arundo donax.</title>
        <authorList>
            <person name="Barrero R.A."/>
            <person name="Guerrero F.D."/>
            <person name="Moolhuijzen P."/>
            <person name="Goolsby J.A."/>
            <person name="Tidwell J."/>
            <person name="Bellgard S.E."/>
            <person name="Bellgard M.I."/>
        </authorList>
    </citation>
    <scope>NUCLEOTIDE SEQUENCE</scope>
    <source>
        <tissue evidence="1">Shoot tissue taken approximately 20 cm above the soil surface</tissue>
    </source>
</reference>
<dbReference type="EMBL" id="GBRH01244616">
    <property type="protein sequence ID" value="JAD53279.1"/>
    <property type="molecule type" value="Transcribed_RNA"/>
</dbReference>
<sequence>MIEICVSFKNYTNSLLSLVH</sequence>
<reference evidence="1" key="1">
    <citation type="submission" date="2014-09" db="EMBL/GenBank/DDBJ databases">
        <authorList>
            <person name="Magalhaes I.L.F."/>
            <person name="Oliveira U."/>
            <person name="Santos F.R."/>
            <person name="Vidigal T.H.D.A."/>
            <person name="Brescovit A.D."/>
            <person name="Santos A.J."/>
        </authorList>
    </citation>
    <scope>NUCLEOTIDE SEQUENCE</scope>
    <source>
        <tissue evidence="1">Shoot tissue taken approximately 20 cm above the soil surface</tissue>
    </source>
</reference>
<evidence type="ECO:0000313" key="1">
    <source>
        <dbReference type="EMBL" id="JAD53279.1"/>
    </source>
</evidence>
<organism evidence="1">
    <name type="scientific">Arundo donax</name>
    <name type="common">Giant reed</name>
    <name type="synonym">Donax arundinaceus</name>
    <dbReference type="NCBI Taxonomy" id="35708"/>
    <lineage>
        <taxon>Eukaryota</taxon>
        <taxon>Viridiplantae</taxon>
        <taxon>Streptophyta</taxon>
        <taxon>Embryophyta</taxon>
        <taxon>Tracheophyta</taxon>
        <taxon>Spermatophyta</taxon>
        <taxon>Magnoliopsida</taxon>
        <taxon>Liliopsida</taxon>
        <taxon>Poales</taxon>
        <taxon>Poaceae</taxon>
        <taxon>PACMAD clade</taxon>
        <taxon>Arundinoideae</taxon>
        <taxon>Arundineae</taxon>
        <taxon>Arundo</taxon>
    </lineage>
</organism>
<protein>
    <submittedName>
        <fullName evidence="1">Uncharacterized protein</fullName>
    </submittedName>
</protein>
<name>A0A0A9ANG7_ARUDO</name>
<proteinExistence type="predicted"/>